<dbReference type="PRINTS" id="PR00793">
    <property type="entry name" value="PROAMNOPTASE"/>
</dbReference>
<accession>A0A562TF69</accession>
<comment type="similarity">
    <text evidence="1">Belongs to the peptidase S33 family.</text>
</comment>
<dbReference type="GO" id="GO:0008233">
    <property type="term" value="F:peptidase activity"/>
    <property type="evidence" value="ECO:0007669"/>
    <property type="project" value="InterPro"/>
</dbReference>
<reference evidence="4 5" key="1">
    <citation type="journal article" date="2013" name="Stand. Genomic Sci.">
        <title>Genomic Encyclopedia of Type Strains, Phase I: The one thousand microbial genomes (KMG-I) project.</title>
        <authorList>
            <person name="Kyrpides N.C."/>
            <person name="Woyke T."/>
            <person name="Eisen J.A."/>
            <person name="Garrity G."/>
            <person name="Lilburn T.G."/>
            <person name="Beck B.J."/>
            <person name="Whitman W.B."/>
            <person name="Hugenholtz P."/>
            <person name="Klenk H.P."/>
        </authorList>
    </citation>
    <scope>NUCLEOTIDE SEQUENCE [LARGE SCALE GENOMIC DNA]</scope>
    <source>
        <strain evidence="4 5">DSM 13484</strain>
    </source>
</reference>
<dbReference type="Gene3D" id="3.40.50.1820">
    <property type="entry name" value="alpha/beta hydrolase"/>
    <property type="match status" value="1"/>
</dbReference>
<gene>
    <name evidence="4" type="ORF">LX66_1545</name>
</gene>
<dbReference type="EMBL" id="VLLG01000002">
    <property type="protein sequence ID" value="TWI92162.1"/>
    <property type="molecule type" value="Genomic_DNA"/>
</dbReference>
<evidence type="ECO:0000313" key="5">
    <source>
        <dbReference type="Proteomes" id="UP000316778"/>
    </source>
</evidence>
<proteinExistence type="inferred from homology"/>
<dbReference type="PANTHER" id="PTHR43798">
    <property type="entry name" value="MONOACYLGLYCEROL LIPASE"/>
    <property type="match status" value="1"/>
</dbReference>
<sequence>MLTSDGVALYLKVSGKGTPCIFVHGGPGAWSRSFEAMGGDVLEKQLTMYYYDQRGSGRSASSPDNDYSLNRMVEDIEDIRSLTGSDQVYLVAHSFGGVLASEYAARYGDHVKGLILLNATLSINYSLRAQIAFVNQLLGSHVTVENEDSVLPSFLAAMRLLGEKHLRYKMLSDNKATVHLLDSIDRSMPRNYSFARRALEMPEYAADFTKETAGVHVPVLVITGTKDHNIGPDHYKLFRFLKQTVKVIEGGHVLYYERNRQFAETVFGFVADAPDRNIDLLEAAANDQ</sequence>
<dbReference type="Pfam" id="PF00561">
    <property type="entry name" value="Abhydrolase_1"/>
    <property type="match status" value="1"/>
</dbReference>
<protein>
    <submittedName>
        <fullName evidence="4">Proline iminopeptidase</fullName>
    </submittedName>
</protein>
<evidence type="ECO:0000256" key="2">
    <source>
        <dbReference type="ARBA" id="ARBA00022801"/>
    </source>
</evidence>
<dbReference type="GO" id="GO:0016020">
    <property type="term" value="C:membrane"/>
    <property type="evidence" value="ECO:0007669"/>
    <property type="project" value="TreeGrafter"/>
</dbReference>
<feature type="domain" description="AB hydrolase-1" evidence="3">
    <location>
        <begin position="21"/>
        <end position="257"/>
    </location>
</feature>
<dbReference type="InterPro" id="IPR050266">
    <property type="entry name" value="AB_hydrolase_sf"/>
</dbReference>
<comment type="caution">
    <text evidence="4">The sequence shown here is derived from an EMBL/GenBank/DDBJ whole genome shotgun (WGS) entry which is preliminary data.</text>
</comment>
<name>A0A562TF69_CHIJA</name>
<evidence type="ECO:0000256" key="1">
    <source>
        <dbReference type="ARBA" id="ARBA00010088"/>
    </source>
</evidence>
<dbReference type="Proteomes" id="UP000316778">
    <property type="component" value="Unassembled WGS sequence"/>
</dbReference>
<dbReference type="AlphaFoldDB" id="A0A562TF69"/>
<dbReference type="InterPro" id="IPR002410">
    <property type="entry name" value="Peptidase_S33"/>
</dbReference>
<keyword evidence="2" id="KW-0378">Hydrolase</keyword>
<dbReference type="RefSeq" id="WP_244620325.1">
    <property type="nucleotide sequence ID" value="NZ_BAAAFY010000001.1"/>
</dbReference>
<dbReference type="InterPro" id="IPR029058">
    <property type="entry name" value="AB_hydrolase_fold"/>
</dbReference>
<evidence type="ECO:0000313" key="4">
    <source>
        <dbReference type="EMBL" id="TWI92162.1"/>
    </source>
</evidence>
<evidence type="ECO:0000259" key="3">
    <source>
        <dbReference type="Pfam" id="PF00561"/>
    </source>
</evidence>
<dbReference type="InterPro" id="IPR000073">
    <property type="entry name" value="AB_hydrolase_1"/>
</dbReference>
<dbReference type="PANTHER" id="PTHR43798:SF33">
    <property type="entry name" value="HYDROLASE, PUTATIVE (AFU_ORTHOLOGUE AFUA_2G14860)-RELATED"/>
    <property type="match status" value="1"/>
</dbReference>
<dbReference type="GO" id="GO:0006508">
    <property type="term" value="P:proteolysis"/>
    <property type="evidence" value="ECO:0007669"/>
    <property type="project" value="InterPro"/>
</dbReference>
<keyword evidence="5" id="KW-1185">Reference proteome</keyword>
<dbReference type="SUPFAM" id="SSF53474">
    <property type="entry name" value="alpha/beta-Hydrolases"/>
    <property type="match status" value="1"/>
</dbReference>
<organism evidence="4 5">
    <name type="scientific">Chitinophaga japonensis</name>
    <name type="common">Flexibacter japonensis</name>
    <dbReference type="NCBI Taxonomy" id="104662"/>
    <lineage>
        <taxon>Bacteria</taxon>
        <taxon>Pseudomonadati</taxon>
        <taxon>Bacteroidota</taxon>
        <taxon>Chitinophagia</taxon>
        <taxon>Chitinophagales</taxon>
        <taxon>Chitinophagaceae</taxon>
        <taxon>Chitinophaga</taxon>
    </lineage>
</organism>